<proteinExistence type="predicted"/>
<comment type="caution">
    <text evidence="1">The sequence shown here is derived from an EMBL/GenBank/DDBJ whole genome shotgun (WGS) entry which is preliminary data.</text>
</comment>
<dbReference type="EMBL" id="BHXC01000006">
    <property type="protein sequence ID" value="GCB90692.1"/>
    <property type="molecule type" value="Genomic_DNA"/>
</dbReference>
<evidence type="ECO:0000313" key="1">
    <source>
        <dbReference type="EMBL" id="GCB90692.1"/>
    </source>
</evidence>
<protein>
    <recommendedName>
        <fullName evidence="3">DUF2252 domain-containing protein</fullName>
    </recommendedName>
</protein>
<gene>
    <name evidence="1" type="ORF">SALB_03400</name>
</gene>
<evidence type="ECO:0008006" key="3">
    <source>
        <dbReference type="Google" id="ProtNLM"/>
    </source>
</evidence>
<dbReference type="AlphaFoldDB" id="A0A401QZB6"/>
<name>A0A401QZB6_STRNR</name>
<dbReference type="InterPro" id="IPR018721">
    <property type="entry name" value="DUF2252"/>
</dbReference>
<sequence>MPIPHAPARDAARPGQDAARRDGQILAALDGASGPALRRMAACPAAFFRGAAALFHRDLAAAGAGAPGAPYLDERTGRIWVHGDLHAGSFGTYLDATGRLVFGVTGSGEAYVGPFTWDLLRCATSVALLGRARGLGDAGITELVRSFADAYREHVRALASGADAVPPATLDTADGPLLAALRTARARTRAGLLAPLTELCAGERRFAVGSGTVELDAAARYTVLAAFDGYLETLAETGPSRPEAYRVKDVVGRRGTGPADAIAYDLLLEGASDVLESDVVLTVRPVPPPALARHRPVPEVAAHVRHEGHRAVLARRALQAHADPWLGWTALADTGLLVGEESPYAVGLDWSALDDPAEFAAAVAGLGRVTAAAHAAGDGKERHPLVPFRPERAVDAAIAADEDGFGPLLADAAHAAASRARADHRIFVELLREDRFPGR</sequence>
<evidence type="ECO:0000313" key="2">
    <source>
        <dbReference type="Proteomes" id="UP000288351"/>
    </source>
</evidence>
<organism evidence="1 2">
    <name type="scientific">Streptomyces noursei</name>
    <name type="common">Streptomyces albulus</name>
    <dbReference type="NCBI Taxonomy" id="1971"/>
    <lineage>
        <taxon>Bacteria</taxon>
        <taxon>Bacillati</taxon>
        <taxon>Actinomycetota</taxon>
        <taxon>Actinomycetes</taxon>
        <taxon>Kitasatosporales</taxon>
        <taxon>Streptomycetaceae</taxon>
        <taxon>Streptomyces</taxon>
    </lineage>
</organism>
<dbReference type="RefSeq" id="WP_016572973.1">
    <property type="nucleotide sequence ID" value="NZ_BHXC01000006.1"/>
</dbReference>
<dbReference type="PANTHER" id="PTHR39441:SF1">
    <property type="entry name" value="DUF2252 DOMAIN-CONTAINING PROTEIN"/>
    <property type="match status" value="1"/>
</dbReference>
<dbReference type="Proteomes" id="UP000288351">
    <property type="component" value="Unassembled WGS sequence"/>
</dbReference>
<dbReference type="Pfam" id="PF10009">
    <property type="entry name" value="DUF2252"/>
    <property type="match status" value="1"/>
</dbReference>
<dbReference type="PANTHER" id="PTHR39441">
    <property type="entry name" value="DUF2252 DOMAIN-CONTAINING PROTEIN"/>
    <property type="match status" value="1"/>
</dbReference>
<reference evidence="1 2" key="1">
    <citation type="journal article" date="2019" name="Microbiol. Resour. Announc.">
        <title>Draft Genome Sequence of the Most Traditional epsilon-Poly-l-Lysine Producer, Streptomyces albulus NBRC14147.</title>
        <authorList>
            <person name="Yamanaka K."/>
            <person name="Hamano Y."/>
        </authorList>
    </citation>
    <scope>NUCLEOTIDE SEQUENCE [LARGE SCALE GENOMIC DNA]</scope>
    <source>
        <strain evidence="1 2">NBRC 14147</strain>
    </source>
</reference>
<accession>A0A401QZB6</accession>